<dbReference type="AlphaFoldDB" id="E9GY84"/>
<dbReference type="KEGG" id="dpx:DAPPUDRAFT_323218"/>
<dbReference type="Proteomes" id="UP000000305">
    <property type="component" value="Unassembled WGS sequence"/>
</dbReference>
<reference evidence="3 4" key="1">
    <citation type="journal article" date="2011" name="Science">
        <title>The ecoresponsive genome of Daphnia pulex.</title>
        <authorList>
            <person name="Colbourne J.K."/>
            <person name="Pfrender M.E."/>
            <person name="Gilbert D."/>
            <person name="Thomas W.K."/>
            <person name="Tucker A."/>
            <person name="Oakley T.H."/>
            <person name="Tokishita S."/>
            <person name="Aerts A."/>
            <person name="Arnold G.J."/>
            <person name="Basu M.K."/>
            <person name="Bauer D.J."/>
            <person name="Caceres C.E."/>
            <person name="Carmel L."/>
            <person name="Casola C."/>
            <person name="Choi J.H."/>
            <person name="Detter J.C."/>
            <person name="Dong Q."/>
            <person name="Dusheyko S."/>
            <person name="Eads B.D."/>
            <person name="Frohlich T."/>
            <person name="Geiler-Samerotte K.A."/>
            <person name="Gerlach D."/>
            <person name="Hatcher P."/>
            <person name="Jogdeo S."/>
            <person name="Krijgsveld J."/>
            <person name="Kriventseva E.V."/>
            <person name="Kultz D."/>
            <person name="Laforsch C."/>
            <person name="Lindquist E."/>
            <person name="Lopez J."/>
            <person name="Manak J.R."/>
            <person name="Muller J."/>
            <person name="Pangilinan J."/>
            <person name="Patwardhan R.P."/>
            <person name="Pitluck S."/>
            <person name="Pritham E.J."/>
            <person name="Rechtsteiner A."/>
            <person name="Rho M."/>
            <person name="Rogozin I.B."/>
            <person name="Sakarya O."/>
            <person name="Salamov A."/>
            <person name="Schaack S."/>
            <person name="Shapiro H."/>
            <person name="Shiga Y."/>
            <person name="Skalitzky C."/>
            <person name="Smith Z."/>
            <person name="Souvorov A."/>
            <person name="Sung W."/>
            <person name="Tang Z."/>
            <person name="Tsuchiya D."/>
            <person name="Tu H."/>
            <person name="Vos H."/>
            <person name="Wang M."/>
            <person name="Wolf Y.I."/>
            <person name="Yamagata H."/>
            <person name="Yamada T."/>
            <person name="Ye Y."/>
            <person name="Shaw J.R."/>
            <person name="Andrews J."/>
            <person name="Crease T.J."/>
            <person name="Tang H."/>
            <person name="Lucas S.M."/>
            <person name="Robertson H.M."/>
            <person name="Bork P."/>
            <person name="Koonin E.V."/>
            <person name="Zdobnov E.M."/>
            <person name="Grigoriev I.V."/>
            <person name="Lynch M."/>
            <person name="Boore J.L."/>
        </authorList>
    </citation>
    <scope>NUCLEOTIDE SEQUENCE [LARGE SCALE GENOMIC DNA]</scope>
</reference>
<organism evidence="3 4">
    <name type="scientific">Daphnia pulex</name>
    <name type="common">Water flea</name>
    <dbReference type="NCBI Taxonomy" id="6669"/>
    <lineage>
        <taxon>Eukaryota</taxon>
        <taxon>Metazoa</taxon>
        <taxon>Ecdysozoa</taxon>
        <taxon>Arthropoda</taxon>
        <taxon>Crustacea</taxon>
        <taxon>Branchiopoda</taxon>
        <taxon>Diplostraca</taxon>
        <taxon>Cladocera</taxon>
        <taxon>Anomopoda</taxon>
        <taxon>Daphniidae</taxon>
        <taxon>Daphnia</taxon>
    </lineage>
</organism>
<dbReference type="HOGENOM" id="CLU_481685_0_0_1"/>
<protein>
    <submittedName>
        <fullName evidence="3">Uncharacterized protein</fullName>
    </submittedName>
</protein>
<evidence type="ECO:0000256" key="1">
    <source>
        <dbReference type="SAM" id="Coils"/>
    </source>
</evidence>
<accession>E9GY84</accession>
<gene>
    <name evidence="3" type="ORF">DAPPUDRAFT_323218</name>
</gene>
<feature type="region of interest" description="Disordered" evidence="2">
    <location>
        <begin position="461"/>
        <end position="499"/>
    </location>
</feature>
<dbReference type="GO" id="GO:0005886">
    <property type="term" value="C:plasma membrane"/>
    <property type="evidence" value="ECO:0000318"/>
    <property type="project" value="GO_Central"/>
</dbReference>
<feature type="coiled-coil region" evidence="1">
    <location>
        <begin position="172"/>
        <end position="206"/>
    </location>
</feature>
<feature type="region of interest" description="Disordered" evidence="2">
    <location>
        <begin position="512"/>
        <end position="536"/>
    </location>
</feature>
<keyword evidence="4" id="KW-1185">Reference proteome</keyword>
<dbReference type="InParanoid" id="E9GY84"/>
<evidence type="ECO:0000313" key="4">
    <source>
        <dbReference type="Proteomes" id="UP000000305"/>
    </source>
</evidence>
<sequence>MKYKHSSTAFKDHAKLSSMATFSDVTQHLNVARIDLPSHSVNMNKMRETLLGPPDCACNTEEKQWVTAVGLNRETSKHFVEARDIKACWDLLARLFELPFFDLLKLTAPYTLQGRQGREAANKTRFTQDLPEEAQQELRKCEETLKVHSDLVEAHKAAARVAAKWKSLIFSEAELTAKEAKLEKERQALNLKRRRTEAEAEAVQNNHTTDRQEIPRAHTGVSGLARQIPANPLGKAKKIPRAYAGASGSTRQVSAEPLVTARQELLSRAYGSEPPKVRQGLVSAGTNPDKGKQLKAPVGISPLLKQVSVELSAITGSDVVPVEEFSATPKFQRRRTRSGRIVPPAQSVINNLWVPERGTIRPQVPQERFDLSKPPFTIDGKTLHPVVERIDQASISQLTRLACAQRGQFGGASSYPIRAGGILSGKAIRPVTAAEIPNEVPSDIDSEVIICEILNHMTPNKVKVKKEEKPKKSAKARKEKAPRTPKALRNPPLGDLQNDLQLDNLFGSMSEDEATLLSSPKAGPVNLPTPDPTPEPIEVDPVELEIHPTRAELLCEDANKIIFNKF</sequence>
<dbReference type="GO" id="GO:0005096">
    <property type="term" value="F:GTPase activator activity"/>
    <property type="evidence" value="ECO:0000318"/>
    <property type="project" value="GO_Central"/>
</dbReference>
<proteinExistence type="predicted"/>
<evidence type="ECO:0000256" key="2">
    <source>
        <dbReference type="SAM" id="MobiDB-lite"/>
    </source>
</evidence>
<dbReference type="GO" id="GO:0005737">
    <property type="term" value="C:cytoplasm"/>
    <property type="evidence" value="ECO:0000318"/>
    <property type="project" value="GO_Central"/>
</dbReference>
<evidence type="ECO:0000313" key="3">
    <source>
        <dbReference type="EMBL" id="EFX75557.1"/>
    </source>
</evidence>
<dbReference type="EMBL" id="GL732574">
    <property type="protein sequence ID" value="EFX75557.1"/>
    <property type="molecule type" value="Genomic_DNA"/>
</dbReference>
<name>E9GY84_DAPPU</name>
<keyword evidence="1" id="KW-0175">Coiled coil</keyword>